<protein>
    <recommendedName>
        <fullName evidence="4">Secreted protein</fullName>
    </recommendedName>
</protein>
<evidence type="ECO:0000313" key="3">
    <source>
        <dbReference type="Proteomes" id="UP000499080"/>
    </source>
</evidence>
<keyword evidence="3" id="KW-1185">Reference proteome</keyword>
<sequence length="101" mass="11539">MFFSFFVSLVQIVASSAYVREGKRVKEIKLSHSCYERGGNMSHSKIAPVNNCNQSSVVFSWRRKATHDVERGESLHFKTKFIPDTLLDDIEEGKNAHTSFQ</sequence>
<organism evidence="2 3">
    <name type="scientific">Araneus ventricosus</name>
    <name type="common">Orbweaver spider</name>
    <name type="synonym">Epeira ventricosa</name>
    <dbReference type="NCBI Taxonomy" id="182803"/>
    <lineage>
        <taxon>Eukaryota</taxon>
        <taxon>Metazoa</taxon>
        <taxon>Ecdysozoa</taxon>
        <taxon>Arthropoda</taxon>
        <taxon>Chelicerata</taxon>
        <taxon>Arachnida</taxon>
        <taxon>Araneae</taxon>
        <taxon>Araneomorphae</taxon>
        <taxon>Entelegynae</taxon>
        <taxon>Araneoidea</taxon>
        <taxon>Araneidae</taxon>
        <taxon>Araneus</taxon>
    </lineage>
</organism>
<dbReference type="Proteomes" id="UP000499080">
    <property type="component" value="Unassembled WGS sequence"/>
</dbReference>
<comment type="caution">
    <text evidence="2">The sequence shown here is derived from an EMBL/GenBank/DDBJ whole genome shotgun (WGS) entry which is preliminary data.</text>
</comment>
<evidence type="ECO:0000256" key="1">
    <source>
        <dbReference type="SAM" id="SignalP"/>
    </source>
</evidence>
<feature type="chain" id="PRO_5021359363" description="Secreted protein" evidence="1">
    <location>
        <begin position="18"/>
        <end position="101"/>
    </location>
</feature>
<keyword evidence="1" id="KW-0732">Signal</keyword>
<evidence type="ECO:0008006" key="4">
    <source>
        <dbReference type="Google" id="ProtNLM"/>
    </source>
</evidence>
<dbReference type="AlphaFoldDB" id="A0A4Y2GFD2"/>
<evidence type="ECO:0000313" key="2">
    <source>
        <dbReference type="EMBL" id="GBM51419.1"/>
    </source>
</evidence>
<reference evidence="2 3" key="1">
    <citation type="journal article" date="2019" name="Sci. Rep.">
        <title>Orb-weaving spider Araneus ventricosus genome elucidates the spidroin gene catalogue.</title>
        <authorList>
            <person name="Kono N."/>
            <person name="Nakamura H."/>
            <person name="Ohtoshi R."/>
            <person name="Moran D.A.P."/>
            <person name="Shinohara A."/>
            <person name="Yoshida Y."/>
            <person name="Fujiwara M."/>
            <person name="Mori M."/>
            <person name="Tomita M."/>
            <person name="Arakawa K."/>
        </authorList>
    </citation>
    <scope>NUCLEOTIDE SEQUENCE [LARGE SCALE GENOMIC DNA]</scope>
</reference>
<feature type="signal peptide" evidence="1">
    <location>
        <begin position="1"/>
        <end position="17"/>
    </location>
</feature>
<accession>A0A4Y2GFD2</accession>
<dbReference type="EMBL" id="BGPR01099065">
    <property type="protein sequence ID" value="GBM51419.1"/>
    <property type="molecule type" value="Genomic_DNA"/>
</dbReference>
<gene>
    <name evidence="2" type="ORF">AVEN_240549_1</name>
</gene>
<proteinExistence type="predicted"/>
<name>A0A4Y2GFD2_ARAVE</name>